<reference evidence="2 3" key="1">
    <citation type="submission" date="2019-09" db="EMBL/GenBank/DDBJ databases">
        <title>A chromosome-level genome assembly of the Chinese tupelo Nyssa sinensis.</title>
        <authorList>
            <person name="Yang X."/>
            <person name="Kang M."/>
            <person name="Yang Y."/>
            <person name="Xiong H."/>
            <person name="Wang M."/>
            <person name="Zhang Z."/>
            <person name="Wang Z."/>
            <person name="Wu H."/>
            <person name="Ma T."/>
            <person name="Liu J."/>
            <person name="Xi Z."/>
        </authorList>
    </citation>
    <scope>NUCLEOTIDE SEQUENCE [LARGE SCALE GENOMIC DNA]</scope>
    <source>
        <strain evidence="2">J267</strain>
        <tissue evidence="2">Leaf</tissue>
    </source>
</reference>
<dbReference type="Proteomes" id="UP000325577">
    <property type="component" value="Linkage Group LG9"/>
</dbReference>
<protein>
    <submittedName>
        <fullName evidence="2">Uncharacterized protein</fullName>
    </submittedName>
</protein>
<keyword evidence="3" id="KW-1185">Reference proteome</keyword>
<name>A0A5J4ZF04_9ASTE</name>
<sequence>MGPDLELKGRLEIVTEASASKENGSFVKELEDKHTRCASNYEDDTFDMEMTMDKPTDGVDRSEDVEINISECTNSGDVGLVEAEYQEATENSSSFGDTVSGVENGELVNDAEVNSESCGDATSPVASDRYGEVFRMRKKLTSHWRTFIRPLMWRCRWVELQIKGFQSQAIKYDKELAEYNQRKQFELDNVTLEGFGAKSLPFSSQRCSKKVMKRKKRKRVDTVDIASYMSHHNLFSYYVNKRSAADGASMDDDWVISTDKTINGNNEFGINDELLLLEFKDGDKSLEEIFRKIEIVQLQVSKMKTRLNKVMSENAERLSSTDNLSLLVPCNNALTSSARNPGSPCNNGDRMPVGSSYIASQLLSKYNMGDLVMPESAVSSHGEVIHLPDVIESTDQPQVGGSSKNTGDGILIYNQRAKEQLSILEEVRIHPTEKPQVPKEEQESTSPAIPVLESDLPIDDQPTPKIRSLSKLTATKNKRKRGRRKAGLGRWTRRSSS</sequence>
<dbReference type="CDD" id="cd11650">
    <property type="entry name" value="AT4G37440_like"/>
    <property type="match status" value="1"/>
</dbReference>
<dbReference type="EMBL" id="CM018052">
    <property type="protein sequence ID" value="KAA8515857.1"/>
    <property type="molecule type" value="Genomic_DNA"/>
</dbReference>
<dbReference type="OrthoDB" id="21648at2759"/>
<dbReference type="InterPro" id="IPR038745">
    <property type="entry name" value="AT4G37440-like"/>
</dbReference>
<dbReference type="PANTHER" id="PTHR34057:SF10">
    <property type="entry name" value="TRANSPOSASE, PTTA_EN_SPM, PLANT"/>
    <property type="match status" value="1"/>
</dbReference>
<feature type="compositionally biased region" description="Basic residues" evidence="1">
    <location>
        <begin position="476"/>
        <end position="497"/>
    </location>
</feature>
<feature type="compositionally biased region" description="Basic and acidic residues" evidence="1">
    <location>
        <begin position="429"/>
        <end position="442"/>
    </location>
</feature>
<proteinExistence type="predicted"/>
<feature type="region of interest" description="Disordered" evidence="1">
    <location>
        <begin position="429"/>
        <end position="497"/>
    </location>
</feature>
<evidence type="ECO:0000313" key="3">
    <source>
        <dbReference type="Proteomes" id="UP000325577"/>
    </source>
</evidence>
<organism evidence="2 3">
    <name type="scientific">Nyssa sinensis</name>
    <dbReference type="NCBI Taxonomy" id="561372"/>
    <lineage>
        <taxon>Eukaryota</taxon>
        <taxon>Viridiplantae</taxon>
        <taxon>Streptophyta</taxon>
        <taxon>Embryophyta</taxon>
        <taxon>Tracheophyta</taxon>
        <taxon>Spermatophyta</taxon>
        <taxon>Magnoliopsida</taxon>
        <taxon>eudicotyledons</taxon>
        <taxon>Gunneridae</taxon>
        <taxon>Pentapetalae</taxon>
        <taxon>asterids</taxon>
        <taxon>Cornales</taxon>
        <taxon>Nyssaceae</taxon>
        <taxon>Nyssa</taxon>
    </lineage>
</organism>
<dbReference type="AlphaFoldDB" id="A0A5J4ZF04"/>
<evidence type="ECO:0000256" key="1">
    <source>
        <dbReference type="SAM" id="MobiDB-lite"/>
    </source>
</evidence>
<gene>
    <name evidence="2" type="ORF">F0562_019036</name>
</gene>
<evidence type="ECO:0000313" key="2">
    <source>
        <dbReference type="EMBL" id="KAA8515857.1"/>
    </source>
</evidence>
<dbReference type="PANTHER" id="PTHR34057">
    <property type="entry name" value="ELONGATION FACTOR"/>
    <property type="match status" value="1"/>
</dbReference>
<accession>A0A5J4ZF04</accession>